<evidence type="ECO:0000313" key="11">
    <source>
        <dbReference type="EMBL" id="CCG84373.1"/>
    </source>
</evidence>
<comment type="catalytic activity">
    <reaction evidence="1">
        <text>Thiol-dependent hydrolysis of ester, thioester, amide, peptide and isopeptide bonds formed by the C-terminal Gly of ubiquitin (a 76-residue protein attached to proteins as an intracellular targeting signal).</text>
        <dbReference type="EC" id="3.4.19.12"/>
    </reaction>
</comment>
<keyword evidence="7" id="KW-0788">Thiol protease</keyword>
<feature type="region of interest" description="Disordered" evidence="8">
    <location>
        <begin position="718"/>
        <end position="770"/>
    </location>
</feature>
<dbReference type="InterPro" id="IPR018200">
    <property type="entry name" value="USP_CS"/>
</dbReference>
<dbReference type="InterPro" id="IPR038765">
    <property type="entry name" value="Papain-like_cys_pep_sf"/>
</dbReference>
<feature type="region of interest" description="Disordered" evidence="8">
    <location>
        <begin position="1070"/>
        <end position="1111"/>
    </location>
</feature>
<dbReference type="VEuPathDB" id="FungiDB:TAPDE_004823"/>
<dbReference type="InterPro" id="IPR050185">
    <property type="entry name" value="Ub_carboxyl-term_hydrolase"/>
</dbReference>
<reference evidence="11 12" key="1">
    <citation type="journal article" date="2013" name="MBio">
        <title>Genome sequencing of the plant pathogen Taphrina deformans, the causal agent of peach leaf curl.</title>
        <authorList>
            <person name="Cisse O.H."/>
            <person name="Almeida J.M.G.C.F."/>
            <person name="Fonseca A."/>
            <person name="Kumar A.A."/>
            <person name="Salojaervi J."/>
            <person name="Overmyer K."/>
            <person name="Hauser P.M."/>
            <person name="Pagni M."/>
        </authorList>
    </citation>
    <scope>NUCLEOTIDE SEQUENCE [LARGE SCALE GENOMIC DNA]</scope>
    <source>
        <strain evidence="12">PYCC 5710 / ATCC 11124 / CBS 356.35 / IMI 108563 / JCM 9778 / NBRC 8474</strain>
    </source>
</reference>
<dbReference type="InterPro" id="IPR028889">
    <property type="entry name" value="USP"/>
</dbReference>
<evidence type="ECO:0000256" key="3">
    <source>
        <dbReference type="ARBA" id="ARBA00012759"/>
    </source>
</evidence>
<name>R4XFC7_TAPDE</name>
<dbReference type="EC" id="3.4.19.12" evidence="3"/>
<dbReference type="SUPFAM" id="SSF54001">
    <property type="entry name" value="Cysteine proteinases"/>
    <property type="match status" value="1"/>
</dbReference>
<sequence length="1195" mass="134308">MSHETPQNLNWSTKRPRTFSTPTSDHELPTRPFSREASMIRDKDGEAGVSSTRPTPGVQYHDFQQAQPKTEIAQASAVPHYLVPYSWFQKFIGYVQDGSGIAPPELRLDELEEFLDTEDTTTSPKNGRDVKILQVEQWTLLQTWYGREDEQCVRHSYKLKDGTFVLEYRPTQFYFSLYTPPSSFTELKQISMYKYKDVEGLYEKVRHAFNISPTYQVRFWHTTESAGLTNLSNAKEAITKTYDRVSIGTVTGGSTSFIVETRQNAAEKWQLEGCKKAQFERTRAKGTKGLTNLGNTCYMASALQCLTHVKELSEYFLSGYYSTEVNTDNPLGYDGKVATSFAKLLKQLYSDDSQKSVAPRELKTILGNINQSFGGYQQQDSQELLAFLLDALHEDLNRIVKKPATERPDIGDVDNTELLRLGEEAWRVHKLRNDSVIVDLFQGIYKSTLVCPICSHVSITFDPFSDLSLPLPFRSYWSHDIYYVPLHGSIVKMTLEFEQNASIGQVISYLAKRFDVKATFIAGAEVWKHRFYKIYENYMPVTTIEKSDEAYFYELDYPDPRSEKVATSIWIPVYTNRRVRTQDKVEECGVPFPVILSEDETKNFDSIQSKLIKSYARFTTSSDLISLDETMGSSKINLSEGEASHDTSQRGSSPFVIKVGPHKIGTSFYGGSEPIPLRERLSKSNVDIPTLDLDDALHSAQTTDDLPPYDEAPLAEIRTTTASPASDDDPRCASDVEDRMIHSRESLKDRDASDPEDLGMMDASDEESLHGAGGISQKFTFHQEDRPQLAIDALPTPQSTPTTPLSENMTGQGNTAVILVTPKDALYCEWPEVAYDELFSEDQNTIGGKSRWEDYDLQVDEAMDARRVARESTKHNTKSLEDCLDEFAKEEPLDAENTWYCPKCKEHQRANKTFELWRSGDILVFHLKRFSSSRSLSDKIDAEIRFPVRGLDLSERLGERRLKAQKGDTNLEDSIYDLTGVVNHYGGLGGGHYTAFAQTFSEEGYQDFHNFNGEGGPVQQTFGTNLLDSSVNPMDSENLISSSAYLLFYRRRSSRPLGADLQDRLSQYVDRQQASKPEGSDTSLEDDVVPRQSSTAPYHSEDSLSSPTTSASADTKATAYVPFIGPGHQLGGVLGDAYRASPAPSNPFGGGTWGLHAATRFGTTNSETSERPDSQFPENENENENEDSVSWSNSD</sequence>
<keyword evidence="12" id="KW-1185">Reference proteome</keyword>
<dbReference type="PROSITE" id="PS50235">
    <property type="entry name" value="USP_3"/>
    <property type="match status" value="1"/>
</dbReference>
<dbReference type="PROSITE" id="PS00972">
    <property type="entry name" value="USP_1"/>
    <property type="match status" value="1"/>
</dbReference>
<feature type="compositionally biased region" description="Acidic residues" evidence="8">
    <location>
        <begin position="754"/>
        <end position="766"/>
    </location>
</feature>
<feature type="compositionally biased region" description="Polar residues" evidence="8">
    <location>
        <begin position="1"/>
        <end position="23"/>
    </location>
</feature>
<dbReference type="SUPFAM" id="SSF143791">
    <property type="entry name" value="DUSP-like"/>
    <property type="match status" value="1"/>
</dbReference>
<keyword evidence="4" id="KW-0645">Protease</keyword>
<dbReference type="eggNOG" id="KOG1870">
    <property type="taxonomic scope" value="Eukaryota"/>
</dbReference>
<dbReference type="EMBL" id="CAHR02000229">
    <property type="protein sequence ID" value="CCG84373.1"/>
    <property type="molecule type" value="Genomic_DNA"/>
</dbReference>
<dbReference type="PANTHER" id="PTHR21646">
    <property type="entry name" value="UBIQUITIN CARBOXYL-TERMINAL HYDROLASE"/>
    <property type="match status" value="1"/>
</dbReference>
<dbReference type="InterPro" id="IPR035927">
    <property type="entry name" value="DUSP-like_sf"/>
</dbReference>
<keyword evidence="5" id="KW-0833">Ubl conjugation pathway</keyword>
<dbReference type="PROSITE" id="PS00973">
    <property type="entry name" value="USP_2"/>
    <property type="match status" value="1"/>
</dbReference>
<comment type="caution">
    <text evidence="11">The sequence shown here is derived from an EMBL/GenBank/DDBJ whole genome shotgun (WGS) entry which is preliminary data.</text>
</comment>
<evidence type="ECO:0000256" key="1">
    <source>
        <dbReference type="ARBA" id="ARBA00000707"/>
    </source>
</evidence>
<feature type="domain" description="DUSP" evidence="10">
    <location>
        <begin position="54"/>
        <end position="157"/>
    </location>
</feature>
<dbReference type="GO" id="GO:0006508">
    <property type="term" value="P:proteolysis"/>
    <property type="evidence" value="ECO:0007669"/>
    <property type="project" value="UniProtKB-KW"/>
</dbReference>
<comment type="similarity">
    <text evidence="2">Belongs to the peptidase C19 family.</text>
</comment>
<keyword evidence="6" id="KW-0378">Hydrolase</keyword>
<evidence type="ECO:0000259" key="9">
    <source>
        <dbReference type="PROSITE" id="PS50235"/>
    </source>
</evidence>
<dbReference type="STRING" id="1097556.R4XFC7"/>
<dbReference type="PROSITE" id="PS51283">
    <property type="entry name" value="DUSP"/>
    <property type="match status" value="1"/>
</dbReference>
<evidence type="ECO:0000256" key="7">
    <source>
        <dbReference type="ARBA" id="ARBA00022807"/>
    </source>
</evidence>
<dbReference type="OrthoDB" id="952271at2759"/>
<evidence type="ECO:0000256" key="2">
    <source>
        <dbReference type="ARBA" id="ARBA00009085"/>
    </source>
</evidence>
<evidence type="ECO:0000256" key="5">
    <source>
        <dbReference type="ARBA" id="ARBA00022786"/>
    </source>
</evidence>
<feature type="region of interest" description="Disordered" evidence="8">
    <location>
        <begin position="1149"/>
        <end position="1195"/>
    </location>
</feature>
<evidence type="ECO:0000256" key="4">
    <source>
        <dbReference type="ARBA" id="ARBA00022670"/>
    </source>
</evidence>
<dbReference type="GO" id="GO:0004843">
    <property type="term" value="F:cysteine-type deubiquitinase activity"/>
    <property type="evidence" value="ECO:0007669"/>
    <property type="project" value="UniProtKB-EC"/>
</dbReference>
<dbReference type="Proteomes" id="UP000013776">
    <property type="component" value="Unassembled WGS sequence"/>
</dbReference>
<feature type="domain" description="USP" evidence="9">
    <location>
        <begin position="288"/>
        <end position="1052"/>
    </location>
</feature>
<organism evidence="11 12">
    <name type="scientific">Taphrina deformans (strain PYCC 5710 / ATCC 11124 / CBS 356.35 / IMI 108563 / JCM 9778 / NBRC 8474)</name>
    <name type="common">Peach leaf curl fungus</name>
    <name type="synonym">Lalaria deformans</name>
    <dbReference type="NCBI Taxonomy" id="1097556"/>
    <lineage>
        <taxon>Eukaryota</taxon>
        <taxon>Fungi</taxon>
        <taxon>Dikarya</taxon>
        <taxon>Ascomycota</taxon>
        <taxon>Taphrinomycotina</taxon>
        <taxon>Taphrinomycetes</taxon>
        <taxon>Taphrinales</taxon>
        <taxon>Taphrinaceae</taxon>
        <taxon>Taphrina</taxon>
    </lineage>
</organism>
<dbReference type="InterPro" id="IPR006615">
    <property type="entry name" value="Pept_C19_DUSP"/>
</dbReference>
<dbReference type="PANTHER" id="PTHR21646:SF24">
    <property type="entry name" value="UBIQUITIN CARBOXYL-TERMINAL HYDROLASE"/>
    <property type="match status" value="1"/>
</dbReference>
<evidence type="ECO:0000313" key="12">
    <source>
        <dbReference type="Proteomes" id="UP000013776"/>
    </source>
</evidence>
<evidence type="ECO:0000256" key="6">
    <source>
        <dbReference type="ARBA" id="ARBA00022801"/>
    </source>
</evidence>
<feature type="region of interest" description="Disordered" evidence="8">
    <location>
        <begin position="1"/>
        <end position="59"/>
    </location>
</feature>
<protein>
    <recommendedName>
        <fullName evidence="3">ubiquitinyl hydrolase 1</fullName>
        <ecNumber evidence="3">3.4.19.12</ecNumber>
    </recommendedName>
</protein>
<dbReference type="AlphaFoldDB" id="R4XFC7"/>
<evidence type="ECO:0000259" key="10">
    <source>
        <dbReference type="PROSITE" id="PS51283"/>
    </source>
</evidence>
<dbReference type="InterPro" id="IPR001394">
    <property type="entry name" value="Peptidase_C19_UCH"/>
</dbReference>
<dbReference type="Pfam" id="PF00443">
    <property type="entry name" value="UCH"/>
    <property type="match status" value="1"/>
</dbReference>
<feature type="compositionally biased region" description="Basic and acidic residues" evidence="8">
    <location>
        <begin position="728"/>
        <end position="753"/>
    </location>
</feature>
<dbReference type="Gene3D" id="3.30.2230.10">
    <property type="entry name" value="DUSP-like"/>
    <property type="match status" value="1"/>
</dbReference>
<dbReference type="GO" id="GO:0016579">
    <property type="term" value="P:protein deubiquitination"/>
    <property type="evidence" value="ECO:0007669"/>
    <property type="project" value="InterPro"/>
</dbReference>
<accession>R4XFC7</accession>
<gene>
    <name evidence="11" type="ORF">TAPDE_004823</name>
</gene>
<evidence type="ECO:0000256" key="8">
    <source>
        <dbReference type="SAM" id="MobiDB-lite"/>
    </source>
</evidence>
<proteinExistence type="inferred from homology"/>
<dbReference type="Gene3D" id="3.90.70.10">
    <property type="entry name" value="Cysteine proteinases"/>
    <property type="match status" value="2"/>
</dbReference>